<evidence type="ECO:0000313" key="2">
    <source>
        <dbReference type="EMBL" id="CAI5793271.1"/>
    </source>
</evidence>
<gene>
    <name evidence="2" type="ORF">PODLI_1B006738</name>
</gene>
<keyword evidence="3" id="KW-1185">Reference proteome</keyword>
<feature type="region of interest" description="Disordered" evidence="1">
    <location>
        <begin position="1"/>
        <end position="20"/>
    </location>
</feature>
<dbReference type="Pfam" id="PF07004">
    <property type="entry name" value="SHIPPO-rpt"/>
    <property type="match status" value="3"/>
</dbReference>
<dbReference type="GO" id="GO:0005856">
    <property type="term" value="C:cytoskeleton"/>
    <property type="evidence" value="ECO:0007669"/>
    <property type="project" value="TreeGrafter"/>
</dbReference>
<dbReference type="InterPro" id="IPR051291">
    <property type="entry name" value="CIMAP"/>
</dbReference>
<evidence type="ECO:0000313" key="3">
    <source>
        <dbReference type="Proteomes" id="UP001178461"/>
    </source>
</evidence>
<dbReference type="EMBL" id="OX395139">
    <property type="protein sequence ID" value="CAI5793271.1"/>
    <property type="molecule type" value="Genomic_DNA"/>
</dbReference>
<name>A0AA35PLF1_9SAUR</name>
<protein>
    <submittedName>
        <fullName evidence="2">Uncharacterized protein</fullName>
    </submittedName>
</protein>
<feature type="compositionally biased region" description="Polar residues" evidence="1">
    <location>
        <begin position="1"/>
        <end position="17"/>
    </location>
</feature>
<dbReference type="AlphaFoldDB" id="A0AA35PLF1"/>
<sequence>MEINKFGSTLASASPGQPGSELQHEALFMFQKGGGRGGIGKLSNIPTPYLKSTSRFPFHPEKQHQGALVTHTTPHCSGHTPMLTSRAKGAAQPVSCLSGISKHPARVPAIKKQYASISAKYKGPGPGKYGRQPLTGIKDHDFTKYAEPAYTMRVKSSERLISITESPGPCYYVDPSISRLGIWRPVSFRMVQERKRPFISCTPAPNEYYVEKIHPLEESNAPAYTMGLRTHYWVSSPNPAPNQYTLPQTLGPKLPVKPAAPCLSMASSASVWGYAKDLVRGPGPAMYTIPEPDVYLCHQPSYSISQRFASSSKNYTPGPPDYNAELVTADKPRAPRFSLGIRHSEYSHGTPPVCLLKE</sequence>
<dbReference type="PANTHER" id="PTHR21580:SF3">
    <property type="entry name" value="OUTER DENSE FIBER PROTEIN 3-LIKE PROTEIN 1"/>
    <property type="match status" value="1"/>
</dbReference>
<evidence type="ECO:0000256" key="1">
    <source>
        <dbReference type="SAM" id="MobiDB-lite"/>
    </source>
</evidence>
<accession>A0AA35PLF1</accession>
<proteinExistence type="predicted"/>
<dbReference type="InterPro" id="IPR010736">
    <property type="entry name" value="SHIPPO-rpt"/>
</dbReference>
<dbReference type="PANTHER" id="PTHR21580">
    <property type="entry name" value="SHIPPO-1-RELATED"/>
    <property type="match status" value="1"/>
</dbReference>
<reference evidence="2" key="1">
    <citation type="submission" date="2022-12" db="EMBL/GenBank/DDBJ databases">
        <authorList>
            <person name="Alioto T."/>
            <person name="Alioto T."/>
            <person name="Gomez Garrido J."/>
        </authorList>
    </citation>
    <scope>NUCLEOTIDE SEQUENCE</scope>
</reference>
<organism evidence="2 3">
    <name type="scientific">Podarcis lilfordi</name>
    <name type="common">Lilford's wall lizard</name>
    <dbReference type="NCBI Taxonomy" id="74358"/>
    <lineage>
        <taxon>Eukaryota</taxon>
        <taxon>Metazoa</taxon>
        <taxon>Chordata</taxon>
        <taxon>Craniata</taxon>
        <taxon>Vertebrata</taxon>
        <taxon>Euteleostomi</taxon>
        <taxon>Lepidosauria</taxon>
        <taxon>Squamata</taxon>
        <taxon>Bifurcata</taxon>
        <taxon>Unidentata</taxon>
        <taxon>Episquamata</taxon>
        <taxon>Laterata</taxon>
        <taxon>Lacertibaenia</taxon>
        <taxon>Lacertidae</taxon>
        <taxon>Podarcis</taxon>
    </lineage>
</organism>
<dbReference type="Proteomes" id="UP001178461">
    <property type="component" value="Chromosome 14"/>
</dbReference>